<keyword evidence="1" id="KW-1133">Transmembrane helix</keyword>
<evidence type="ECO:0000313" key="3">
    <source>
        <dbReference type="EMBL" id="ASY66556.1"/>
    </source>
</evidence>
<keyword evidence="3" id="KW-0614">Plasmid</keyword>
<dbReference type="Gene3D" id="3.40.50.300">
    <property type="entry name" value="P-loop containing nucleotide triphosphate hydrolases"/>
    <property type="match status" value="1"/>
</dbReference>
<feature type="transmembrane region" description="Helical" evidence="1">
    <location>
        <begin position="264"/>
        <end position="285"/>
    </location>
</feature>
<reference evidence="3 4" key="1">
    <citation type="submission" date="2017-08" db="EMBL/GenBank/DDBJ databases">
        <title>Multipartite genome sequences of Sinorhizobium species nodulating soybeans.</title>
        <authorList>
            <person name="Tian C.F."/>
        </authorList>
    </citation>
    <scope>NUCLEOTIDE SEQUENCE [LARGE SCALE GENOMIC DNA]</scope>
    <source>
        <strain evidence="3 4">CCBAU 05684</strain>
        <plasmid evidence="4">psj05684b</plasmid>
    </source>
</reference>
<evidence type="ECO:0000313" key="4">
    <source>
        <dbReference type="Proteomes" id="UP000217211"/>
    </source>
</evidence>
<protein>
    <recommendedName>
        <fullName evidence="2">KAP NTPase domain-containing protein</fullName>
    </recommendedName>
</protein>
<geneLocation type="plasmid" evidence="4">
    <name>psj05684b</name>
</geneLocation>
<accession>A0A249PL89</accession>
<keyword evidence="4" id="KW-1185">Reference proteome</keyword>
<dbReference type="KEGG" id="esj:SJ05684_b55740"/>
<sequence>MTFLIVKGWVASAHLQFKGGFAPRSGHCDYMPGSQFPTQAVVQPALPWAFGLGDVGFACPGSSFSRYSVISRDCRFGGKKMNEGTGGFGNRHMPSVLDKEVSDLTNDAFGHEHFANALRNLIEGPHRAPFSIGLLGSWGTGKSTIKELYLASLASDSSGPKGKRRRDRFRPITFNAWRYGGDEDIKRALLRHVFLQLGGDDVELRRNLYQQVTDSAQSRRGMGEWLKEAVLQNAASVVLFLGLLAATMGIIWAASYSLGLSDQWGLTLVLSVGAVVAAFLGKYVVDIRLKSPTLFNNQSVISFPATTAEEYERLLVDQIKEFRAGREGRSCERLIVFVDDLDRLSAAEMVSGLDAIRTFLELPLGKETENFGVIFVISCDEDRVADALSRGRGRINPELPGSVFTRSDARRYLDRLFQFRLEIPPFPKLDMRQFTEKKLRESGSIAAEIEKGGVRLHDVVERLIHVGVQSPRNAIQILNAFTQTWWIAVQRERSGVGSTAPGVLYAGAVSNHPLALAALCVLRVDFPDFYNELQKRPELIQEFNRVVFRREALDSLAVGAQHALKDFLVVQNGMVGNDVRAEHRNLRQYLSSLLDLRWPKSLQPLLLLAQDAISRKYGDRAAELNDAFVSGDTQGVLEIFGHHLDDNDLGREDVRLLEELAEGLSDDTQTRRVNAARVLAAIADRIPTEARNGLMVPLARQMIDLKDIRMNVGPTAAKEIIASLAAADRREVADSFSSDLLTGQNLEWRLPTGETPNLEELVSDAKAAAELVLDVRANNGLSPATDSRLRTWLLGREIQSSQGAQTLPFAQLERWMDEHAEHLLHFLAEDYTRLGIDELESDPEGIPDKDRMLQRFGQVFKGLAEGGQESREVLWQQLTGLVAIPDSDGVSRAWIEAAAHAALATIQQARIFLLALANRLHQEMGDADHWGLDWKTGAQQFLDLATRWADHIDQKTASGVLPLAQSWSEDGETSGYMVRIAKILMRRDRESWDGLIGTLTSKAFGDLPWTSLEYIASNLQELNDEQKTALAGQMNAFVNADAVEADEAEKYVRFIAAAPEAEWSSAPLLAHTKTSGARVLAMSTRADYLSAVFPAARILLSSAPKGQIAAVLKPLFEQAAGSPEAYPILHREMADNWPVEDEQTGQYDPSTIASRAIKFIRENPALPGSGDVFKSVVDMVSRGIVGENIRTGVSDVATILWPHSPASVVESVRQIASFISPGDVTKLLTGKQANDAGEEEIQAIVGALSASGDEHRCLDIAKEILAVPPKQINDRPDGALSIWLSELGDKEDRVLKTLFEVKGLNEAQRERILTYALAKRQKLGLTFFVEIAPIVLTRPGEAKPLGILISGIDSIVSLARNSDQRSSLATALVPTLPSLSSDPLAIVARAINQLNGKGILERNTEVLDKMDVDQLTILSREIPGSKVIARYVESSENEPAE</sequence>
<dbReference type="Pfam" id="PF07693">
    <property type="entry name" value="KAP_NTPase"/>
    <property type="match status" value="1"/>
</dbReference>
<dbReference type="EMBL" id="CP023068">
    <property type="protein sequence ID" value="ASY66556.1"/>
    <property type="molecule type" value="Genomic_DNA"/>
</dbReference>
<feature type="domain" description="KAP NTPase" evidence="2">
    <location>
        <begin position="112"/>
        <end position="482"/>
    </location>
</feature>
<dbReference type="STRING" id="716928.GCA_000261485_05141"/>
<evidence type="ECO:0000256" key="1">
    <source>
        <dbReference type="SAM" id="Phobius"/>
    </source>
</evidence>
<dbReference type="SUPFAM" id="SSF52540">
    <property type="entry name" value="P-loop containing nucleoside triphosphate hydrolases"/>
    <property type="match status" value="1"/>
</dbReference>
<name>A0A249PL89_9HYPH</name>
<dbReference type="InterPro" id="IPR027417">
    <property type="entry name" value="P-loop_NTPase"/>
</dbReference>
<proteinExistence type="predicted"/>
<dbReference type="eggNOG" id="COG4928">
    <property type="taxonomic scope" value="Bacteria"/>
</dbReference>
<dbReference type="InterPro" id="IPR011646">
    <property type="entry name" value="KAP_P-loop"/>
</dbReference>
<gene>
    <name evidence="3" type="ORF">SJ05684_b55740</name>
</gene>
<keyword evidence="1" id="KW-0472">Membrane</keyword>
<keyword evidence="1" id="KW-0812">Transmembrane</keyword>
<evidence type="ECO:0000259" key="2">
    <source>
        <dbReference type="Pfam" id="PF07693"/>
    </source>
</evidence>
<dbReference type="Proteomes" id="UP000217211">
    <property type="component" value="Plasmid pSJ05684b"/>
</dbReference>
<organism evidence="3 4">
    <name type="scientific">Sinorhizobium sojae CCBAU 05684</name>
    <dbReference type="NCBI Taxonomy" id="716928"/>
    <lineage>
        <taxon>Bacteria</taxon>
        <taxon>Pseudomonadati</taxon>
        <taxon>Pseudomonadota</taxon>
        <taxon>Alphaproteobacteria</taxon>
        <taxon>Hyphomicrobiales</taxon>
        <taxon>Rhizobiaceae</taxon>
        <taxon>Sinorhizobium/Ensifer group</taxon>
        <taxon>Sinorhizobium</taxon>
    </lineage>
</organism>
<feature type="transmembrane region" description="Helical" evidence="1">
    <location>
        <begin position="229"/>
        <end position="252"/>
    </location>
</feature>